<proteinExistence type="inferred from homology"/>
<reference evidence="7 8" key="1">
    <citation type="submission" date="2018-05" db="EMBL/GenBank/DDBJ databases">
        <title>Genomic Encyclopedia of Type Strains, Phase IV (KMG-IV): sequencing the most valuable type-strain genomes for metagenomic binning, comparative biology and taxonomic classification.</title>
        <authorList>
            <person name="Goeker M."/>
        </authorList>
    </citation>
    <scope>NUCLEOTIDE SEQUENCE [LARGE SCALE GENOMIC DNA]</scope>
    <source>
        <strain evidence="7 8">DSM 23606</strain>
    </source>
</reference>
<organism evidence="7 8">
    <name type="scientific">Plasticicumulans acidivorans</name>
    <dbReference type="NCBI Taxonomy" id="886464"/>
    <lineage>
        <taxon>Bacteria</taxon>
        <taxon>Pseudomonadati</taxon>
        <taxon>Pseudomonadota</taxon>
        <taxon>Gammaproteobacteria</taxon>
        <taxon>Candidatus Competibacteraceae</taxon>
        <taxon>Plasticicumulans</taxon>
    </lineage>
</organism>
<protein>
    <recommendedName>
        <fullName evidence="3">beta-lactamase</fullName>
        <ecNumber evidence="3">3.5.2.6</ecNumber>
    </recommendedName>
</protein>
<evidence type="ECO:0000256" key="4">
    <source>
        <dbReference type="SAM" id="MobiDB-lite"/>
    </source>
</evidence>
<dbReference type="SUPFAM" id="SSF56601">
    <property type="entry name" value="beta-lactamase/transpeptidase-like"/>
    <property type="match status" value="1"/>
</dbReference>
<dbReference type="InterPro" id="IPR012338">
    <property type="entry name" value="Beta-lactam/transpept-like"/>
</dbReference>
<dbReference type="Proteomes" id="UP000246569">
    <property type="component" value="Unassembled WGS sequence"/>
</dbReference>
<dbReference type="EMBL" id="QGTJ01000010">
    <property type="protein sequence ID" value="PWV59551.1"/>
    <property type="molecule type" value="Genomic_DNA"/>
</dbReference>
<dbReference type="GO" id="GO:0008800">
    <property type="term" value="F:beta-lactamase activity"/>
    <property type="evidence" value="ECO:0007669"/>
    <property type="project" value="UniProtKB-EC"/>
</dbReference>
<accession>A0A317MRP6</accession>
<feature type="region of interest" description="Disordered" evidence="4">
    <location>
        <begin position="26"/>
        <end position="68"/>
    </location>
</feature>
<evidence type="ECO:0000256" key="5">
    <source>
        <dbReference type="SAM" id="SignalP"/>
    </source>
</evidence>
<keyword evidence="5" id="KW-0732">Signal</keyword>
<sequence>MSVVSPTRRRLLAALFALPFAALGEARETERPAKTVKPKPKPKQPQAKAAAPRSKRPAKAKAPPPSLNAAVGARVTELRRRGLIGRDETAAFYVQDLRSGQTLLSLNGGVALQAASMIKPFVAAAYFSEVMRGRLRYTPAERTLMEAMIVHSDNTATNHFIRAVGGPARVQVLLRRIAPGVVVSEYIPAGGRTYRNRASCQAHARFLDSLWKRRAPGADEILRVMRIPNRDRLYEGADGVARGTAVYDKTGTTARLCGDMGILVARQRGGGEFPYAIIGVVQRRSPASDYGQFMVSRGNAIREVSSIVYQELRERYGLV</sequence>
<feature type="domain" description="Beta-lactamase class A catalytic" evidence="6">
    <location>
        <begin position="142"/>
        <end position="266"/>
    </location>
</feature>
<gene>
    <name evidence="7" type="ORF">C7443_11096</name>
</gene>
<keyword evidence="8" id="KW-1185">Reference proteome</keyword>
<evidence type="ECO:0000313" key="7">
    <source>
        <dbReference type="EMBL" id="PWV59551.1"/>
    </source>
</evidence>
<comment type="catalytic activity">
    <reaction evidence="1">
        <text>a beta-lactam + H2O = a substituted beta-amino acid</text>
        <dbReference type="Rhea" id="RHEA:20401"/>
        <dbReference type="ChEBI" id="CHEBI:15377"/>
        <dbReference type="ChEBI" id="CHEBI:35627"/>
        <dbReference type="ChEBI" id="CHEBI:140347"/>
        <dbReference type="EC" id="3.5.2.6"/>
    </reaction>
</comment>
<comment type="caution">
    <text evidence="7">The sequence shown here is derived from an EMBL/GenBank/DDBJ whole genome shotgun (WGS) entry which is preliminary data.</text>
</comment>
<evidence type="ECO:0000313" key="8">
    <source>
        <dbReference type="Proteomes" id="UP000246569"/>
    </source>
</evidence>
<dbReference type="GO" id="GO:0046677">
    <property type="term" value="P:response to antibiotic"/>
    <property type="evidence" value="ECO:0007669"/>
    <property type="project" value="InterPro"/>
</dbReference>
<dbReference type="Pfam" id="PF13354">
    <property type="entry name" value="Beta-lactamase2"/>
    <property type="match status" value="2"/>
</dbReference>
<dbReference type="AlphaFoldDB" id="A0A317MRP6"/>
<dbReference type="GO" id="GO:0030655">
    <property type="term" value="P:beta-lactam antibiotic catabolic process"/>
    <property type="evidence" value="ECO:0007669"/>
    <property type="project" value="InterPro"/>
</dbReference>
<evidence type="ECO:0000256" key="3">
    <source>
        <dbReference type="ARBA" id="ARBA00012865"/>
    </source>
</evidence>
<name>A0A317MRP6_9GAMM</name>
<dbReference type="OrthoDB" id="7054239at2"/>
<evidence type="ECO:0000256" key="1">
    <source>
        <dbReference type="ARBA" id="ARBA00001526"/>
    </source>
</evidence>
<evidence type="ECO:0000259" key="6">
    <source>
        <dbReference type="Pfam" id="PF13354"/>
    </source>
</evidence>
<dbReference type="InterPro" id="IPR000871">
    <property type="entry name" value="Beta-lactam_class-A"/>
</dbReference>
<comment type="similarity">
    <text evidence="2">Belongs to the class-A beta-lactamase family.</text>
</comment>
<dbReference type="InterPro" id="IPR045155">
    <property type="entry name" value="Beta-lactam_cat"/>
</dbReference>
<feature type="chain" id="PRO_5016416084" description="beta-lactamase" evidence="5">
    <location>
        <begin position="27"/>
        <end position="319"/>
    </location>
</feature>
<evidence type="ECO:0000256" key="2">
    <source>
        <dbReference type="ARBA" id="ARBA00009009"/>
    </source>
</evidence>
<dbReference type="EC" id="3.5.2.6" evidence="3"/>
<dbReference type="RefSeq" id="WP_110019600.1">
    <property type="nucleotide sequence ID" value="NZ_QGTJ01000010.1"/>
</dbReference>
<dbReference type="PANTHER" id="PTHR35333:SF3">
    <property type="entry name" value="BETA-LACTAMASE-TYPE TRANSPEPTIDASE FOLD CONTAINING PROTEIN"/>
    <property type="match status" value="1"/>
</dbReference>
<dbReference type="Gene3D" id="3.40.710.10">
    <property type="entry name" value="DD-peptidase/beta-lactamase superfamily"/>
    <property type="match status" value="1"/>
</dbReference>
<feature type="domain" description="Beta-lactamase class A catalytic" evidence="6">
    <location>
        <begin position="92"/>
        <end position="137"/>
    </location>
</feature>
<dbReference type="PANTHER" id="PTHR35333">
    <property type="entry name" value="BETA-LACTAMASE"/>
    <property type="match status" value="1"/>
</dbReference>
<feature type="signal peptide" evidence="5">
    <location>
        <begin position="1"/>
        <end position="26"/>
    </location>
</feature>